<sequence length="42" mass="4925">MVRNANENPEGDPFKINKHFCKVAALNKRIVTDWRKNKLQTV</sequence>
<organism evidence="1 2">
    <name type="scientific">Treponema phagedenis</name>
    <dbReference type="NCBI Taxonomy" id="162"/>
    <lineage>
        <taxon>Bacteria</taxon>
        <taxon>Pseudomonadati</taxon>
        <taxon>Spirochaetota</taxon>
        <taxon>Spirochaetia</taxon>
        <taxon>Spirochaetales</taxon>
        <taxon>Treponemataceae</taxon>
        <taxon>Treponema</taxon>
    </lineage>
</organism>
<gene>
    <name evidence="1" type="ORF">TPHV1_320004</name>
</gene>
<keyword evidence="2" id="KW-1185">Reference proteome</keyword>
<proteinExistence type="predicted"/>
<accession>A0A0B7H0F2</accession>
<reference evidence="2" key="1">
    <citation type="submission" date="2015-01" db="EMBL/GenBank/DDBJ databases">
        <authorList>
            <person name="Manzoor Shahid"/>
            <person name="Zubair Saima"/>
        </authorList>
    </citation>
    <scope>NUCLEOTIDE SEQUENCE [LARGE SCALE GENOMIC DNA]</scope>
    <source>
        <strain evidence="2">V1</strain>
    </source>
</reference>
<protein>
    <submittedName>
        <fullName evidence="1">Uncharacterized protein</fullName>
    </submittedName>
</protein>
<dbReference type="AlphaFoldDB" id="A0A0B7H0F2"/>
<dbReference type="Proteomes" id="UP000042527">
    <property type="component" value="Unassembled WGS sequence"/>
</dbReference>
<evidence type="ECO:0000313" key="2">
    <source>
        <dbReference type="Proteomes" id="UP000042527"/>
    </source>
</evidence>
<dbReference type="EMBL" id="CDNC01000026">
    <property type="protein sequence ID" value="CEM62401.1"/>
    <property type="molecule type" value="Genomic_DNA"/>
</dbReference>
<name>A0A0B7H0F2_TREPH</name>
<evidence type="ECO:0000313" key="1">
    <source>
        <dbReference type="EMBL" id="CEM62401.1"/>
    </source>
</evidence>